<keyword evidence="1" id="KW-0472">Membrane</keyword>
<evidence type="ECO:0000313" key="2">
    <source>
        <dbReference type="EMBL" id="SFG88405.1"/>
    </source>
</evidence>
<reference evidence="3" key="1">
    <citation type="submission" date="2016-10" db="EMBL/GenBank/DDBJ databases">
        <authorList>
            <person name="Varghese N."/>
            <person name="Submissions S."/>
        </authorList>
    </citation>
    <scope>NUCLEOTIDE SEQUENCE [LARGE SCALE GENOMIC DNA]</scope>
    <source>
        <strain evidence="3">LP51</strain>
    </source>
</reference>
<dbReference type="STRING" id="1436961.SAMN05421739_104186"/>
<name>A0A1I2VGE8_9BACT</name>
<keyword evidence="3" id="KW-1185">Reference proteome</keyword>
<keyword evidence="1" id="KW-0812">Transmembrane</keyword>
<dbReference type="Proteomes" id="UP000198724">
    <property type="component" value="Unassembled WGS sequence"/>
</dbReference>
<protein>
    <submittedName>
        <fullName evidence="2">Uncharacterized protein</fullName>
    </submittedName>
</protein>
<gene>
    <name evidence="2" type="ORF">SAMN05421739_104186</name>
</gene>
<dbReference type="EMBL" id="FOOT01000004">
    <property type="protein sequence ID" value="SFG88405.1"/>
    <property type="molecule type" value="Genomic_DNA"/>
</dbReference>
<feature type="transmembrane region" description="Helical" evidence="1">
    <location>
        <begin position="86"/>
        <end position="105"/>
    </location>
</feature>
<feature type="transmembrane region" description="Helical" evidence="1">
    <location>
        <begin position="138"/>
        <end position="158"/>
    </location>
</feature>
<evidence type="ECO:0000313" key="3">
    <source>
        <dbReference type="Proteomes" id="UP000198724"/>
    </source>
</evidence>
<proteinExistence type="predicted"/>
<feature type="transmembrane region" description="Helical" evidence="1">
    <location>
        <begin position="46"/>
        <end position="65"/>
    </location>
</feature>
<dbReference type="OrthoDB" id="850502at2"/>
<keyword evidence="1" id="KW-1133">Transmembrane helix</keyword>
<sequence>MLSSVLSAIIFLLLPFLFPSKPKPVKDYDKLLLVNEYKYKIYEVFSLIPLFFITGVICYVFYLLGNDVQEVYFRGREADFAIYPPASFWLAPGMCFGIGLLMPPMELLYRLMLKEEYPVYLEYTNRKYGFDGYRVVRFLGRGCLLAGIIVSVLGLGWYKEIKDGKIIIGDFGSLTPQAYTMQQIESVTHYKYKRNSKGEAVAEPHYKIRFSDGRVWDTSRNFHEVSQEKYDAIVAHLLSHTGLALERQETDAAAQ</sequence>
<dbReference type="RefSeq" id="WP_092102029.1">
    <property type="nucleotide sequence ID" value="NZ_FOOT01000004.1"/>
</dbReference>
<evidence type="ECO:0000256" key="1">
    <source>
        <dbReference type="SAM" id="Phobius"/>
    </source>
</evidence>
<organism evidence="2 3">
    <name type="scientific">Pontibacter chinhatensis</name>
    <dbReference type="NCBI Taxonomy" id="1436961"/>
    <lineage>
        <taxon>Bacteria</taxon>
        <taxon>Pseudomonadati</taxon>
        <taxon>Bacteroidota</taxon>
        <taxon>Cytophagia</taxon>
        <taxon>Cytophagales</taxon>
        <taxon>Hymenobacteraceae</taxon>
        <taxon>Pontibacter</taxon>
    </lineage>
</organism>
<accession>A0A1I2VGE8</accession>
<dbReference type="AlphaFoldDB" id="A0A1I2VGE8"/>